<evidence type="ECO:0000256" key="1">
    <source>
        <dbReference type="ARBA" id="ARBA00001668"/>
    </source>
</evidence>
<dbReference type="EMBL" id="JACGWZ010000002">
    <property type="protein sequence ID" value="MBA8824793.1"/>
    <property type="molecule type" value="Genomic_DNA"/>
</dbReference>
<dbReference type="SMART" id="SM01232">
    <property type="entry name" value="H2TH"/>
    <property type="match status" value="1"/>
</dbReference>
<dbReference type="GO" id="GO:0006284">
    <property type="term" value="P:base-excision repair"/>
    <property type="evidence" value="ECO:0007669"/>
    <property type="project" value="InterPro"/>
</dbReference>
<gene>
    <name evidence="16" type="ORF">FHX42_002140</name>
</gene>
<evidence type="ECO:0000256" key="7">
    <source>
        <dbReference type="ARBA" id="ARBA00022833"/>
    </source>
</evidence>
<feature type="domain" description="FPG-type" evidence="14">
    <location>
        <begin position="236"/>
        <end position="266"/>
    </location>
</feature>
<dbReference type="SUPFAM" id="SSF46946">
    <property type="entry name" value="S13-like H2TH domain"/>
    <property type="match status" value="1"/>
</dbReference>
<dbReference type="PANTHER" id="PTHR22993:SF9">
    <property type="entry name" value="FORMAMIDOPYRIMIDINE-DNA GLYCOSYLASE"/>
    <property type="match status" value="1"/>
</dbReference>
<dbReference type="SMART" id="SM00898">
    <property type="entry name" value="Fapy_DNA_glyco"/>
    <property type="match status" value="1"/>
</dbReference>
<keyword evidence="10 16" id="KW-0456">Lyase</keyword>
<keyword evidence="11" id="KW-0511">Multifunctional enzyme</keyword>
<keyword evidence="7" id="KW-0862">Zinc</keyword>
<dbReference type="Gene3D" id="3.20.190.10">
    <property type="entry name" value="MutM-like, N-terminal"/>
    <property type="match status" value="1"/>
</dbReference>
<keyword evidence="9" id="KW-0234">DNA repair</keyword>
<dbReference type="GO" id="GO:0140078">
    <property type="term" value="F:class I DNA-(apurinic or apyrimidinic site) endonuclease activity"/>
    <property type="evidence" value="ECO:0007669"/>
    <property type="project" value="UniProtKB-EC"/>
</dbReference>
<dbReference type="AlphaFoldDB" id="A0A839DUR6"/>
<evidence type="ECO:0000256" key="8">
    <source>
        <dbReference type="ARBA" id="ARBA00023125"/>
    </source>
</evidence>
<dbReference type="RefSeq" id="WP_182544004.1">
    <property type="nucleotide sequence ID" value="NZ_JACGWZ010000002.1"/>
</dbReference>
<feature type="domain" description="Formamidopyrimidine-DNA glycosylase catalytic" evidence="15">
    <location>
        <begin position="2"/>
        <end position="121"/>
    </location>
</feature>
<keyword evidence="4" id="KW-0227">DNA damage</keyword>
<comment type="catalytic activity">
    <reaction evidence="1">
        <text>Hydrolysis of DNA containing ring-opened 7-methylguanine residues, releasing 2,6-diamino-4-hydroxy-5-(N-methyl)formamidopyrimidine.</text>
        <dbReference type="EC" id="3.2.2.23"/>
    </reaction>
</comment>
<dbReference type="InterPro" id="IPR010979">
    <property type="entry name" value="Ribosomal_uS13-like_H2TH"/>
</dbReference>
<dbReference type="InterPro" id="IPR035937">
    <property type="entry name" value="FPG_N"/>
</dbReference>
<evidence type="ECO:0000313" key="16">
    <source>
        <dbReference type="EMBL" id="MBA8824793.1"/>
    </source>
</evidence>
<dbReference type="InterPro" id="IPR012319">
    <property type="entry name" value="FPG_cat"/>
</dbReference>
<dbReference type="EC" id="3.2.2.23" evidence="16"/>
<evidence type="ECO:0000259" key="14">
    <source>
        <dbReference type="PROSITE" id="PS51066"/>
    </source>
</evidence>
<evidence type="ECO:0000256" key="11">
    <source>
        <dbReference type="ARBA" id="ARBA00023268"/>
    </source>
</evidence>
<dbReference type="Gene3D" id="1.10.8.50">
    <property type="match status" value="1"/>
</dbReference>
<evidence type="ECO:0000256" key="10">
    <source>
        <dbReference type="ARBA" id="ARBA00023239"/>
    </source>
</evidence>
<evidence type="ECO:0000256" key="3">
    <source>
        <dbReference type="ARBA" id="ARBA00022723"/>
    </source>
</evidence>
<dbReference type="CDD" id="cd08773">
    <property type="entry name" value="FpgNei_N"/>
    <property type="match status" value="1"/>
</dbReference>
<keyword evidence="17" id="KW-1185">Reference proteome</keyword>
<dbReference type="Pfam" id="PF06831">
    <property type="entry name" value="H2TH"/>
    <property type="match status" value="1"/>
</dbReference>
<evidence type="ECO:0000256" key="4">
    <source>
        <dbReference type="ARBA" id="ARBA00022763"/>
    </source>
</evidence>
<evidence type="ECO:0000256" key="12">
    <source>
        <dbReference type="ARBA" id="ARBA00023295"/>
    </source>
</evidence>
<evidence type="ECO:0000256" key="5">
    <source>
        <dbReference type="ARBA" id="ARBA00022771"/>
    </source>
</evidence>
<proteinExistence type="inferred from homology"/>
<dbReference type="Proteomes" id="UP000569329">
    <property type="component" value="Unassembled WGS sequence"/>
</dbReference>
<dbReference type="Pfam" id="PF01149">
    <property type="entry name" value="Fapy_DNA_glyco"/>
    <property type="match status" value="1"/>
</dbReference>
<dbReference type="PANTHER" id="PTHR22993">
    <property type="entry name" value="FORMAMIDOPYRIMIDINE-DNA GLYCOSYLASE"/>
    <property type="match status" value="1"/>
</dbReference>
<protein>
    <submittedName>
        <fullName evidence="16">Formamidopyrimidine-DNA glycosylase</fullName>
        <ecNumber evidence="16">3.2.2.23</ecNumber>
        <ecNumber evidence="16">4.2.99.18</ecNumber>
    </submittedName>
</protein>
<keyword evidence="12 16" id="KW-0326">Glycosidase</keyword>
<dbReference type="GO" id="GO:0008270">
    <property type="term" value="F:zinc ion binding"/>
    <property type="evidence" value="ECO:0007669"/>
    <property type="project" value="UniProtKB-KW"/>
</dbReference>
<dbReference type="SUPFAM" id="SSF57716">
    <property type="entry name" value="Glucocorticoid receptor-like (DNA-binding domain)"/>
    <property type="match status" value="1"/>
</dbReference>
<organism evidence="16 17">
    <name type="scientific">Halosaccharopolyspora lacisalsi</name>
    <dbReference type="NCBI Taxonomy" id="1000566"/>
    <lineage>
        <taxon>Bacteria</taxon>
        <taxon>Bacillati</taxon>
        <taxon>Actinomycetota</taxon>
        <taxon>Actinomycetes</taxon>
        <taxon>Pseudonocardiales</taxon>
        <taxon>Pseudonocardiaceae</taxon>
        <taxon>Halosaccharopolyspora</taxon>
    </lineage>
</organism>
<dbReference type="PROSITE" id="PS51068">
    <property type="entry name" value="FPG_CAT"/>
    <property type="match status" value="1"/>
</dbReference>
<evidence type="ECO:0000313" key="17">
    <source>
        <dbReference type="Proteomes" id="UP000569329"/>
    </source>
</evidence>
<dbReference type="GO" id="GO:0034039">
    <property type="term" value="F:8-oxo-7,8-dihydroguanine DNA N-glycosylase activity"/>
    <property type="evidence" value="ECO:0007669"/>
    <property type="project" value="TreeGrafter"/>
</dbReference>
<keyword evidence="8" id="KW-0238">DNA-binding</keyword>
<keyword evidence="5 13" id="KW-0863">Zinc-finger</keyword>
<evidence type="ECO:0000256" key="2">
    <source>
        <dbReference type="ARBA" id="ARBA00009409"/>
    </source>
</evidence>
<comment type="caution">
    <text evidence="16">The sequence shown here is derived from an EMBL/GenBank/DDBJ whole genome shotgun (WGS) entry which is preliminary data.</text>
</comment>
<dbReference type="SUPFAM" id="SSF81624">
    <property type="entry name" value="N-terminal domain of MutM-like DNA repair proteins"/>
    <property type="match status" value="1"/>
</dbReference>
<keyword evidence="3" id="KW-0479">Metal-binding</keyword>
<evidence type="ECO:0000256" key="9">
    <source>
        <dbReference type="ARBA" id="ARBA00023204"/>
    </source>
</evidence>
<dbReference type="GO" id="GO:0003684">
    <property type="term" value="F:damaged DNA binding"/>
    <property type="evidence" value="ECO:0007669"/>
    <property type="project" value="InterPro"/>
</dbReference>
<dbReference type="InterPro" id="IPR015886">
    <property type="entry name" value="H2TH_FPG"/>
</dbReference>
<evidence type="ECO:0000259" key="15">
    <source>
        <dbReference type="PROSITE" id="PS51068"/>
    </source>
</evidence>
<dbReference type="EC" id="4.2.99.18" evidence="16"/>
<evidence type="ECO:0000256" key="13">
    <source>
        <dbReference type="PROSITE-ProRule" id="PRU00391"/>
    </source>
</evidence>
<accession>A0A839DUR6</accession>
<dbReference type="PROSITE" id="PS51066">
    <property type="entry name" value="ZF_FPG_2"/>
    <property type="match status" value="1"/>
</dbReference>
<comment type="similarity">
    <text evidence="2">Belongs to the FPG family.</text>
</comment>
<evidence type="ECO:0000256" key="6">
    <source>
        <dbReference type="ARBA" id="ARBA00022801"/>
    </source>
</evidence>
<keyword evidence="6 16" id="KW-0378">Hydrolase</keyword>
<dbReference type="InterPro" id="IPR000214">
    <property type="entry name" value="Znf_DNA_glyclase/AP_lyase"/>
</dbReference>
<name>A0A839DUR6_9PSEU</name>
<sequence>MPELPDVEGFRRVVADHAAQQRIEQVRVHDPRVVRRGTASELEELLRGRRMGRPRRFGKWLVLPVVDEADTDESTPCVLVHFGMTGMLVWCRFDEQAHPHDRAVVTFEHGELRYRDMRKLKGLHPLRRESDLATVLGELGPDAAEVSPARFHECLARGRRGIKSALMEQSVLAGLGNLCVDEILWGARVHPRCRTTDLDDARLRDVHASMRSVLRQAVRVERVPDRPSWLTGHRDEPGGRCPRCDDRLERGKIAGRGTVWCPGCQRE</sequence>
<reference evidence="16 17" key="1">
    <citation type="submission" date="2020-07" db="EMBL/GenBank/DDBJ databases">
        <title>Sequencing the genomes of 1000 actinobacteria strains.</title>
        <authorList>
            <person name="Klenk H.-P."/>
        </authorList>
    </citation>
    <scope>NUCLEOTIDE SEQUENCE [LARGE SCALE GENOMIC DNA]</scope>
    <source>
        <strain evidence="16 17">DSM 45975</strain>
    </source>
</reference>